<evidence type="ECO:0000256" key="1">
    <source>
        <dbReference type="SAM" id="MobiDB-lite"/>
    </source>
</evidence>
<feature type="compositionally biased region" description="Polar residues" evidence="1">
    <location>
        <begin position="89"/>
        <end position="99"/>
    </location>
</feature>
<reference evidence="2 3" key="1">
    <citation type="journal article" date="2019" name="Commun. Biol.">
        <title>The bagworm genome reveals a unique fibroin gene that provides high tensile strength.</title>
        <authorList>
            <person name="Kono N."/>
            <person name="Nakamura H."/>
            <person name="Ohtoshi R."/>
            <person name="Tomita M."/>
            <person name="Numata K."/>
            <person name="Arakawa K."/>
        </authorList>
    </citation>
    <scope>NUCLEOTIDE SEQUENCE [LARGE SCALE GENOMIC DNA]</scope>
</reference>
<dbReference type="Proteomes" id="UP000299102">
    <property type="component" value="Unassembled WGS sequence"/>
</dbReference>
<dbReference type="EMBL" id="BGZK01000844">
    <property type="protein sequence ID" value="GBP62582.1"/>
    <property type="molecule type" value="Genomic_DNA"/>
</dbReference>
<organism evidence="2 3">
    <name type="scientific">Eumeta variegata</name>
    <name type="common">Bagworm moth</name>
    <name type="synonym">Eumeta japonica</name>
    <dbReference type="NCBI Taxonomy" id="151549"/>
    <lineage>
        <taxon>Eukaryota</taxon>
        <taxon>Metazoa</taxon>
        <taxon>Ecdysozoa</taxon>
        <taxon>Arthropoda</taxon>
        <taxon>Hexapoda</taxon>
        <taxon>Insecta</taxon>
        <taxon>Pterygota</taxon>
        <taxon>Neoptera</taxon>
        <taxon>Endopterygota</taxon>
        <taxon>Lepidoptera</taxon>
        <taxon>Glossata</taxon>
        <taxon>Ditrysia</taxon>
        <taxon>Tineoidea</taxon>
        <taxon>Psychidae</taxon>
        <taxon>Oiketicinae</taxon>
        <taxon>Eumeta</taxon>
    </lineage>
</organism>
<evidence type="ECO:0000313" key="2">
    <source>
        <dbReference type="EMBL" id="GBP62582.1"/>
    </source>
</evidence>
<gene>
    <name evidence="2" type="ORF">EVAR_47019_1</name>
</gene>
<feature type="compositionally biased region" description="Low complexity" evidence="1">
    <location>
        <begin position="107"/>
        <end position="117"/>
    </location>
</feature>
<evidence type="ECO:0000313" key="3">
    <source>
        <dbReference type="Proteomes" id="UP000299102"/>
    </source>
</evidence>
<name>A0A4C1XHX6_EUMVA</name>
<feature type="region of interest" description="Disordered" evidence="1">
    <location>
        <begin position="37"/>
        <end position="132"/>
    </location>
</feature>
<comment type="caution">
    <text evidence="2">The sequence shown here is derived from an EMBL/GenBank/DDBJ whole genome shotgun (WGS) entry which is preliminary data.</text>
</comment>
<accession>A0A4C1XHX6</accession>
<sequence>MRGRAAAGSHRPDLGDYAFRPLFCGLALGFFISPSSPNRALGKSRNGPKADPCVPHENHGARQSRAFGIKPMISVTQRPFQETECPDRNSIQKFSNNDAVSRVAFQSSSRSRLRASAQTYKNAPPSDADRRP</sequence>
<protein>
    <submittedName>
        <fullName evidence="2">Uncharacterized protein</fullName>
    </submittedName>
</protein>
<proteinExistence type="predicted"/>
<keyword evidence="3" id="KW-1185">Reference proteome</keyword>
<dbReference type="AlphaFoldDB" id="A0A4C1XHX6"/>